<keyword evidence="1" id="KW-0472">Membrane</keyword>
<name>A0A3S9SWQ7_9FIRM</name>
<accession>A0A3S9SWQ7</accession>
<dbReference type="EMBL" id="CP016379">
    <property type="protein sequence ID" value="AZR72773.1"/>
    <property type="molecule type" value="Genomic_DNA"/>
</dbReference>
<dbReference type="AlphaFoldDB" id="A0A3S9SWQ7"/>
<evidence type="ECO:0000313" key="3">
    <source>
        <dbReference type="Proteomes" id="UP000267250"/>
    </source>
</evidence>
<gene>
    <name evidence="2" type="ORF">BBF96_04815</name>
</gene>
<proteinExistence type="predicted"/>
<dbReference type="Proteomes" id="UP000267250">
    <property type="component" value="Chromosome"/>
</dbReference>
<evidence type="ECO:0000256" key="1">
    <source>
        <dbReference type="SAM" id="Phobius"/>
    </source>
</evidence>
<keyword evidence="1" id="KW-0812">Transmembrane</keyword>
<protein>
    <submittedName>
        <fullName evidence="2">Uncharacterized protein</fullName>
    </submittedName>
</protein>
<feature type="transmembrane region" description="Helical" evidence="1">
    <location>
        <begin position="74"/>
        <end position="102"/>
    </location>
</feature>
<keyword evidence="3" id="KW-1185">Reference proteome</keyword>
<evidence type="ECO:0000313" key="2">
    <source>
        <dbReference type="EMBL" id="AZR72773.1"/>
    </source>
</evidence>
<keyword evidence="1" id="KW-1133">Transmembrane helix</keyword>
<organism evidence="2 3">
    <name type="scientific">Anoxybacter fermentans</name>
    <dbReference type="NCBI Taxonomy" id="1323375"/>
    <lineage>
        <taxon>Bacteria</taxon>
        <taxon>Bacillati</taxon>
        <taxon>Bacillota</taxon>
        <taxon>Clostridia</taxon>
        <taxon>Halanaerobiales</taxon>
        <taxon>Anoxybacter</taxon>
    </lineage>
</organism>
<feature type="transmembrane region" description="Helical" evidence="1">
    <location>
        <begin position="6"/>
        <end position="24"/>
    </location>
</feature>
<dbReference type="KEGG" id="aft:BBF96_04815"/>
<feature type="transmembrane region" description="Helical" evidence="1">
    <location>
        <begin position="31"/>
        <end position="50"/>
    </location>
</feature>
<reference evidence="2 3" key="1">
    <citation type="submission" date="2016-07" db="EMBL/GenBank/DDBJ databases">
        <title>Genome and transcriptome analysis of iron-reducing fermentative bacteria Anoxybacter fermentans.</title>
        <authorList>
            <person name="Zeng X."/>
            <person name="Shao Z."/>
        </authorList>
    </citation>
    <scope>NUCLEOTIDE SEQUENCE [LARGE SCALE GENOMIC DNA]</scope>
    <source>
        <strain evidence="2 3">DY22613</strain>
    </source>
</reference>
<sequence>MSKKYLNFAYIYLGGGNFMLLLIRKNILYRFFTFFLTVLLLQLLHIWSGLPSYDLAYLLLITVLLTLGDQWARVRFLCFTCALFLIDISPGFIVLPLILLLLKRKDIISFENKDKRSYFYKKIIFKKF</sequence>